<dbReference type="HOGENOM" id="CLU_1603989_0_0_1"/>
<dbReference type="KEGG" id="vpo:Kpol_526p4"/>
<dbReference type="GeneID" id="5544963"/>
<dbReference type="AlphaFoldDB" id="A7TLR0"/>
<protein>
    <submittedName>
        <fullName evidence="1">Uncharacterized protein</fullName>
    </submittedName>
</protein>
<dbReference type="PhylomeDB" id="A7TLR0"/>
<organism evidence="2">
    <name type="scientific">Vanderwaltozyma polyspora (strain ATCC 22028 / DSM 70294 / BCRC 21397 / CBS 2163 / NBRC 10782 / NRRL Y-8283 / UCD 57-17)</name>
    <name type="common">Kluyveromyces polysporus</name>
    <dbReference type="NCBI Taxonomy" id="436907"/>
    <lineage>
        <taxon>Eukaryota</taxon>
        <taxon>Fungi</taxon>
        <taxon>Dikarya</taxon>
        <taxon>Ascomycota</taxon>
        <taxon>Saccharomycotina</taxon>
        <taxon>Saccharomycetes</taxon>
        <taxon>Saccharomycetales</taxon>
        <taxon>Saccharomycetaceae</taxon>
        <taxon>Vanderwaltozyma</taxon>
    </lineage>
</organism>
<accession>A7TLR0</accession>
<sequence>MYQTKRMIRLSSNKVIMISLILILYALANQVISAQVILEQCLGVNGTEYIPAALIWNTNTRHQITQSPALSETFYTLYDAGNIDEALLLWNQYYDPTAEEEELWTTIMDDLRGIEEDEPERVDCLLMLAEYYGWTDSQLYSRTKQVVNERLTLNKRDQYTTKCYKSNLAWKQDCQHPKCWC</sequence>
<evidence type="ECO:0000313" key="2">
    <source>
        <dbReference type="Proteomes" id="UP000000267"/>
    </source>
</evidence>
<dbReference type="EMBL" id="DS480417">
    <property type="protein sequence ID" value="EDO16752.1"/>
    <property type="molecule type" value="Genomic_DNA"/>
</dbReference>
<dbReference type="Proteomes" id="UP000000267">
    <property type="component" value="Unassembled WGS sequence"/>
</dbReference>
<dbReference type="RefSeq" id="XP_001644610.1">
    <property type="nucleotide sequence ID" value="XM_001644560.1"/>
</dbReference>
<proteinExistence type="predicted"/>
<keyword evidence="2" id="KW-1185">Reference proteome</keyword>
<reference evidence="1 2" key="1">
    <citation type="journal article" date="2007" name="Proc. Natl. Acad. Sci. U.S.A.">
        <title>Independent sorting-out of thousands of duplicated gene pairs in two yeast species descended from a whole-genome duplication.</title>
        <authorList>
            <person name="Scannell D.R."/>
            <person name="Frank A.C."/>
            <person name="Conant G.C."/>
            <person name="Byrne K.P."/>
            <person name="Woolfit M."/>
            <person name="Wolfe K.H."/>
        </authorList>
    </citation>
    <scope>NUCLEOTIDE SEQUENCE [LARGE SCALE GENOMIC DNA]</scope>
    <source>
        <strain evidence="2">ATCC 22028 / DSM 70294 / BCRC 21397 / CBS 2163 / NBRC 10782 / NRRL Y-8283 / UCD 57-17</strain>
    </source>
</reference>
<dbReference type="InParanoid" id="A7TLR0"/>
<evidence type="ECO:0000313" key="1">
    <source>
        <dbReference type="EMBL" id="EDO16752.1"/>
    </source>
</evidence>
<name>A7TLR0_VANPO</name>
<gene>
    <name evidence="1" type="ORF">Kpol_526p4</name>
</gene>